<organism evidence="25">
    <name type="scientific">Neodiprion lecontei</name>
    <name type="common">Redheaded pine sawfly</name>
    <dbReference type="NCBI Taxonomy" id="441921"/>
    <lineage>
        <taxon>Eukaryota</taxon>
        <taxon>Metazoa</taxon>
        <taxon>Ecdysozoa</taxon>
        <taxon>Arthropoda</taxon>
        <taxon>Hexapoda</taxon>
        <taxon>Insecta</taxon>
        <taxon>Pterygota</taxon>
        <taxon>Neoptera</taxon>
        <taxon>Endopterygota</taxon>
        <taxon>Hymenoptera</taxon>
        <taxon>Tenthredinoidea</taxon>
        <taxon>Diprionidae</taxon>
        <taxon>Diprioninae</taxon>
        <taxon>Neodiprion</taxon>
    </lineage>
</organism>
<evidence type="ECO:0000259" key="22">
    <source>
        <dbReference type="PROSITE" id="PS50222"/>
    </source>
</evidence>
<dbReference type="KEGG" id="nlo:107225296"/>
<dbReference type="GO" id="GO:0043022">
    <property type="term" value="F:ribosome binding"/>
    <property type="evidence" value="ECO:0007669"/>
    <property type="project" value="InterPro"/>
</dbReference>
<dbReference type="InterPro" id="IPR033122">
    <property type="entry name" value="LETM1-like_RBD"/>
</dbReference>
<feature type="compositionally biased region" description="Polar residues" evidence="20">
    <location>
        <begin position="707"/>
        <end position="753"/>
    </location>
</feature>
<keyword evidence="11" id="KW-0809">Transit peptide</keyword>
<evidence type="ECO:0000256" key="9">
    <source>
        <dbReference type="ARBA" id="ARBA00022792"/>
    </source>
</evidence>
<evidence type="ECO:0000256" key="2">
    <source>
        <dbReference type="ARBA" id="ARBA00009584"/>
    </source>
</evidence>
<dbReference type="GO" id="GO:0015297">
    <property type="term" value="F:antiporter activity"/>
    <property type="evidence" value="ECO:0007669"/>
    <property type="project" value="UniProtKB-KW"/>
</dbReference>
<evidence type="ECO:0000256" key="20">
    <source>
        <dbReference type="SAM" id="MobiDB-lite"/>
    </source>
</evidence>
<dbReference type="Pfam" id="PF26561">
    <property type="entry name" value="LETM1_C"/>
    <property type="match status" value="1"/>
</dbReference>
<dbReference type="InterPro" id="IPR059005">
    <property type="entry name" value="LETM1_C"/>
</dbReference>
<protein>
    <recommendedName>
        <fullName evidence="3">Mitochondrial proton/calcium exchanger protein</fullName>
    </recommendedName>
    <alternativeName>
        <fullName evidence="17">Leucine zipper-EF-hand-containing transmembrane protein 1</fullName>
    </alternativeName>
</protein>
<keyword evidence="7 21" id="KW-0812">Transmembrane</keyword>
<keyword evidence="14" id="KW-0406">Ion transport</keyword>
<dbReference type="Proteomes" id="UP000829291">
    <property type="component" value="Chromosome 6"/>
</dbReference>
<evidence type="ECO:0000256" key="19">
    <source>
        <dbReference type="SAM" id="Coils"/>
    </source>
</evidence>
<evidence type="ECO:0000256" key="7">
    <source>
        <dbReference type="ARBA" id="ARBA00022692"/>
    </source>
</evidence>
<dbReference type="OrthoDB" id="624114at2759"/>
<dbReference type="GO" id="GO:0030003">
    <property type="term" value="P:intracellular monoatomic cation homeostasis"/>
    <property type="evidence" value="ECO:0007669"/>
    <property type="project" value="TreeGrafter"/>
</dbReference>
<accession>A0A6J0C3T9</accession>
<keyword evidence="16 21" id="KW-0472">Membrane</keyword>
<evidence type="ECO:0000256" key="10">
    <source>
        <dbReference type="ARBA" id="ARBA00022837"/>
    </source>
</evidence>
<feature type="compositionally biased region" description="Basic and acidic residues" evidence="20">
    <location>
        <begin position="686"/>
        <end position="702"/>
    </location>
</feature>
<feature type="coiled-coil region" evidence="19">
    <location>
        <begin position="435"/>
        <end position="588"/>
    </location>
</feature>
<feature type="domain" description="Letm1 RBD" evidence="23">
    <location>
        <begin position="230"/>
        <end position="419"/>
    </location>
</feature>
<dbReference type="GO" id="GO:0005743">
    <property type="term" value="C:mitochondrial inner membrane"/>
    <property type="evidence" value="ECO:0007669"/>
    <property type="project" value="UniProtKB-SubCell"/>
</dbReference>
<evidence type="ECO:0000256" key="18">
    <source>
        <dbReference type="PROSITE-ProRule" id="PRU01094"/>
    </source>
</evidence>
<evidence type="ECO:0000313" key="25">
    <source>
        <dbReference type="RefSeq" id="XP_015521203.2"/>
    </source>
</evidence>
<proteinExistence type="inferred from homology"/>
<evidence type="ECO:0000256" key="13">
    <source>
        <dbReference type="ARBA" id="ARBA00023054"/>
    </source>
</evidence>
<evidence type="ECO:0000256" key="14">
    <source>
        <dbReference type="ARBA" id="ARBA00023065"/>
    </source>
</evidence>
<feature type="region of interest" description="Disordered" evidence="20">
    <location>
        <begin position="686"/>
        <end position="786"/>
    </location>
</feature>
<dbReference type="PANTHER" id="PTHR14009:SF1">
    <property type="entry name" value="MITOCHONDRIAL PROTON_CALCIUM EXCHANGER PROTEIN"/>
    <property type="match status" value="1"/>
</dbReference>
<evidence type="ECO:0000256" key="6">
    <source>
        <dbReference type="ARBA" id="ARBA00022568"/>
    </source>
</evidence>
<keyword evidence="24" id="KW-1185">Reference proteome</keyword>
<keyword evidence="6" id="KW-0109">Calcium transport</keyword>
<keyword evidence="15 18" id="KW-0496">Mitochondrion</keyword>
<dbReference type="PROSITE" id="PS50222">
    <property type="entry name" value="EF_HAND_2"/>
    <property type="match status" value="1"/>
</dbReference>
<keyword evidence="13 19" id="KW-0175">Coiled coil</keyword>
<dbReference type="RefSeq" id="XP_015521203.2">
    <property type="nucleotide sequence ID" value="XM_015665717.2"/>
</dbReference>
<dbReference type="Pfam" id="PF07766">
    <property type="entry name" value="LETM1_RBD"/>
    <property type="match status" value="1"/>
</dbReference>
<dbReference type="FunCoup" id="A0A6J0C3T9">
    <property type="interactions" value="1751"/>
</dbReference>
<comment type="subcellular location">
    <subcellularLocation>
        <location evidence="1">Mitochondrion inner membrane</location>
        <topology evidence="1">Single-pass membrane protein</topology>
    </subcellularLocation>
</comment>
<keyword evidence="10" id="KW-0106">Calcium</keyword>
<keyword evidence="9" id="KW-0999">Mitochondrion inner membrane</keyword>
<name>A0A6J0C3T9_NEOLC</name>
<dbReference type="PROSITE" id="PS51758">
    <property type="entry name" value="LETM1_RBD"/>
    <property type="match status" value="1"/>
</dbReference>
<evidence type="ECO:0000259" key="23">
    <source>
        <dbReference type="PROSITE" id="PS51758"/>
    </source>
</evidence>
<dbReference type="InterPro" id="IPR044202">
    <property type="entry name" value="LETM1/MDM38-like"/>
</dbReference>
<dbReference type="InParanoid" id="A0A6J0C3T9"/>
<evidence type="ECO:0000256" key="21">
    <source>
        <dbReference type="SAM" id="Phobius"/>
    </source>
</evidence>
<evidence type="ECO:0000256" key="8">
    <source>
        <dbReference type="ARBA" id="ARBA00022723"/>
    </source>
</evidence>
<evidence type="ECO:0000256" key="1">
    <source>
        <dbReference type="ARBA" id="ARBA00004434"/>
    </source>
</evidence>
<evidence type="ECO:0000256" key="16">
    <source>
        <dbReference type="ARBA" id="ARBA00023136"/>
    </source>
</evidence>
<evidence type="ECO:0000256" key="3">
    <source>
        <dbReference type="ARBA" id="ARBA00020557"/>
    </source>
</evidence>
<sequence>MYPLFYTRTTMAVRSSVFNHGCYCKTWCGHYRSLNYVTPVCSSTRSFQTFSKPVEPLLTSYHPINHLYMQNRNFYLSLTWNGHQEHSSKVEETVKNIKEQKEQSEKDKLTTGATNTVAESPTKAIAVKRTIWQKVKAEIQHYYHGFRLLGLDMKISAKLIWRILRGKDLSRREHRLLIKTTGDVFRLIPFSVFIIVPFMELLLPVAIKLFPGLLPSTFQTATEKEDKLKQALKVKLEVAKFLQKTLDDMAVQSSDRNSEKAKEFSDFFYKIRLGAVVSNEEIMKFSKQFEDEITLDSLSRPQLIALCRVVDVQTLGTTNFLRFQLRMKLRSLAADDRMIDKEGVESLTRAELQQACRARGMRAYGMPDSKLREQLAQWLDLSLGEKVPPTLLLLSRALMVSDTIPTSDKLKATISALPDTVVTRTKGAISEKEGKVDHRTNIEIIKEEERKIEEERQEKREERIPKPSMIDLTLQNQDEITTKDVKVLEQALDTLGKEKQMAVEKEEIKELKEEMAEYQEDIQELYKMKAQAKGEADIEGLKVSKGAKRLFTKVNKMIGKMDAVLAELEQSEKKIKEKIEGLSSEEKKDSHVTAELVKIDELIAAIKRIQSVPDDSRLTRIAEILGKIDDDRDGAIKIEDVLRVVELIGQEDVKLSKKQMDELIELMDKEEVLEIEEQIQKALKKVGTETKEATEPIHEDVPKIVPASSQAESVEGNATVQATGTKITNAETKTDNKSTSSNERSELSQQTSVMKPESRDVRDPTVTTVTSSVPPPPKKAEGSKQL</sequence>
<evidence type="ECO:0000256" key="5">
    <source>
        <dbReference type="ARBA" id="ARBA00022449"/>
    </source>
</evidence>
<keyword evidence="4" id="KW-0813">Transport</keyword>
<gene>
    <name evidence="25" type="primary">LOC107225296</name>
</gene>
<dbReference type="PANTHER" id="PTHR14009">
    <property type="entry name" value="LEUCINE ZIPPER-EF-HAND CONTAINING TRANSMEMBRANE PROTEIN"/>
    <property type="match status" value="1"/>
</dbReference>
<dbReference type="SUPFAM" id="SSF47473">
    <property type="entry name" value="EF-hand"/>
    <property type="match status" value="1"/>
</dbReference>
<reference evidence="25" key="1">
    <citation type="submission" date="2025-08" db="UniProtKB">
        <authorList>
            <consortium name="RefSeq"/>
        </authorList>
    </citation>
    <scope>IDENTIFICATION</scope>
    <source>
        <tissue evidence="25">Thorax and Abdomen</tissue>
    </source>
</reference>
<evidence type="ECO:0000313" key="24">
    <source>
        <dbReference type="Proteomes" id="UP000829291"/>
    </source>
</evidence>
<dbReference type="GeneID" id="107225296"/>
<keyword evidence="8" id="KW-0479">Metal-binding</keyword>
<keyword evidence="5" id="KW-0050">Antiport</keyword>
<feature type="domain" description="EF-hand" evidence="22">
    <location>
        <begin position="616"/>
        <end position="651"/>
    </location>
</feature>
<evidence type="ECO:0000256" key="11">
    <source>
        <dbReference type="ARBA" id="ARBA00022946"/>
    </source>
</evidence>
<dbReference type="InterPro" id="IPR011992">
    <property type="entry name" value="EF-hand-dom_pair"/>
</dbReference>
<evidence type="ECO:0000256" key="12">
    <source>
        <dbReference type="ARBA" id="ARBA00022989"/>
    </source>
</evidence>
<evidence type="ECO:0000256" key="17">
    <source>
        <dbReference type="ARBA" id="ARBA00031360"/>
    </source>
</evidence>
<dbReference type="AlphaFoldDB" id="A0A6J0C3T9"/>
<feature type="transmembrane region" description="Helical" evidence="21">
    <location>
        <begin position="184"/>
        <end position="207"/>
    </location>
</feature>
<dbReference type="InterPro" id="IPR002048">
    <property type="entry name" value="EF_hand_dom"/>
</dbReference>
<keyword evidence="12 21" id="KW-1133">Transmembrane helix</keyword>
<dbReference type="GO" id="GO:0005509">
    <property type="term" value="F:calcium ion binding"/>
    <property type="evidence" value="ECO:0007669"/>
    <property type="project" value="InterPro"/>
</dbReference>
<evidence type="ECO:0000256" key="15">
    <source>
        <dbReference type="ARBA" id="ARBA00023128"/>
    </source>
</evidence>
<comment type="similarity">
    <text evidence="2">Belongs to the LETM1 family.</text>
</comment>
<evidence type="ECO:0000256" key="4">
    <source>
        <dbReference type="ARBA" id="ARBA00022448"/>
    </source>
</evidence>